<organism evidence="1 2">
    <name type="scientific">Belnapia rosea</name>
    <dbReference type="NCBI Taxonomy" id="938405"/>
    <lineage>
        <taxon>Bacteria</taxon>
        <taxon>Pseudomonadati</taxon>
        <taxon>Pseudomonadota</taxon>
        <taxon>Alphaproteobacteria</taxon>
        <taxon>Acetobacterales</taxon>
        <taxon>Roseomonadaceae</taxon>
        <taxon>Belnapia</taxon>
    </lineage>
</organism>
<dbReference type="EMBL" id="FMZX01000010">
    <property type="protein sequence ID" value="SDD64199.1"/>
    <property type="molecule type" value="Genomic_DNA"/>
</dbReference>
<sequence length="277" mass="30065">MTTPADACDWSIVLFSRGEALRLARCLAAIQQATEAQDVRVTVLLRGGDAAEAARAVRAGGALPGLRLYALAQGDRANAWNQYVHALSPRAAMHAFIEDHALIGREALRSLAAALAADPVAEAATALPSQGRQAAALRARLRRGGRLHGTLHALRGRFVEASAAGGFRLPVGLERIHPLLVRRLGDRITVAEEASWRAMPHGLQEAWHRRLRAARARMEEAALAGRDSLPEFALPMLRDWQARQAATGGFFDWLARRRLALEAIPTPEALRPRPVPV</sequence>
<keyword evidence="2" id="KW-1185">Reference proteome</keyword>
<evidence type="ECO:0008006" key="3">
    <source>
        <dbReference type="Google" id="ProtNLM"/>
    </source>
</evidence>
<gene>
    <name evidence="1" type="ORF">SAMN04487779_1010164</name>
</gene>
<accession>A0A1G6WEH3</accession>
<dbReference type="AlphaFoldDB" id="A0A1G6WEH3"/>
<dbReference type="STRING" id="938405.SAMN02927895_00978"/>
<evidence type="ECO:0000313" key="1">
    <source>
        <dbReference type="EMBL" id="SDD64199.1"/>
    </source>
</evidence>
<proteinExistence type="predicted"/>
<dbReference type="SUPFAM" id="SSF53448">
    <property type="entry name" value="Nucleotide-diphospho-sugar transferases"/>
    <property type="match status" value="1"/>
</dbReference>
<dbReference type="RefSeq" id="WP_090664044.1">
    <property type="nucleotide sequence ID" value="NZ_FMZX01000010.1"/>
</dbReference>
<protein>
    <recommendedName>
        <fullName evidence="3">Glycosyl transferase family 2</fullName>
    </recommendedName>
</protein>
<dbReference type="InterPro" id="IPR029044">
    <property type="entry name" value="Nucleotide-diphossugar_trans"/>
</dbReference>
<name>A0A1G6WEH3_9PROT</name>
<dbReference type="Proteomes" id="UP000198925">
    <property type="component" value="Unassembled WGS sequence"/>
</dbReference>
<evidence type="ECO:0000313" key="2">
    <source>
        <dbReference type="Proteomes" id="UP000198925"/>
    </source>
</evidence>
<reference evidence="1 2" key="1">
    <citation type="submission" date="2016-10" db="EMBL/GenBank/DDBJ databases">
        <authorList>
            <person name="de Groot N.N."/>
        </authorList>
    </citation>
    <scope>NUCLEOTIDE SEQUENCE [LARGE SCALE GENOMIC DNA]</scope>
    <source>
        <strain evidence="1 2">CPCC 100156</strain>
    </source>
</reference>